<keyword evidence="3" id="KW-1185">Reference proteome</keyword>
<comment type="caution">
    <text evidence="2">The sequence shown here is derived from an EMBL/GenBank/DDBJ whole genome shotgun (WGS) entry which is preliminary data.</text>
</comment>
<reference evidence="2 3" key="1">
    <citation type="journal article" date="2015" name="Environ. Microbiol.">
        <title>Genome analyses suggest the presence of polyploidy and recent human-driven expansions in eight global populations of the honeybee pathogen Nosema ceranae.</title>
        <authorList>
            <person name="Pelin A."/>
            <person name="Selman M."/>
            <person name="Aris-Brosou S."/>
            <person name="Farinelli L."/>
            <person name="Corradi N."/>
        </authorList>
    </citation>
    <scope>NUCLEOTIDE SEQUENCE [LARGE SCALE GENOMIC DNA]</scope>
    <source>
        <strain evidence="2 3">PA08 1199</strain>
    </source>
</reference>
<accession>A0A0F9WRD8</accession>
<evidence type="ECO:0000256" key="1">
    <source>
        <dbReference type="SAM" id="Phobius"/>
    </source>
</evidence>
<keyword evidence="1" id="KW-1133">Transmembrane helix</keyword>
<evidence type="ECO:0000313" key="3">
    <source>
        <dbReference type="Proteomes" id="UP000034350"/>
    </source>
</evidence>
<dbReference type="VEuPathDB" id="MicrosporidiaDB:AAJ76_2000050746"/>
<dbReference type="GeneID" id="36319326"/>
<dbReference type="AlphaFoldDB" id="A0A0F9WRD8"/>
<keyword evidence="1" id="KW-0812">Transmembrane</keyword>
<dbReference type="RefSeq" id="XP_024331220.1">
    <property type="nucleotide sequence ID" value="XM_024474407.1"/>
</dbReference>
<sequence length="44" mass="5196">MNEYLDLSLLHILMKTLCIVTQFGVNSLRLIVMEYLLEMRPNAR</sequence>
<keyword evidence="1" id="KW-0472">Membrane</keyword>
<dbReference type="Proteomes" id="UP000034350">
    <property type="component" value="Unassembled WGS sequence"/>
</dbReference>
<name>A0A0F9WRD8_9MICR</name>
<dbReference type="EMBL" id="JPQZ01000020">
    <property type="protein sequence ID" value="KKO75478.1"/>
    <property type="molecule type" value="Genomic_DNA"/>
</dbReference>
<organism evidence="2 3">
    <name type="scientific">Vairimorpha ceranae</name>
    <dbReference type="NCBI Taxonomy" id="40302"/>
    <lineage>
        <taxon>Eukaryota</taxon>
        <taxon>Fungi</taxon>
        <taxon>Fungi incertae sedis</taxon>
        <taxon>Microsporidia</taxon>
        <taxon>Nosematidae</taxon>
        <taxon>Vairimorpha</taxon>
    </lineage>
</organism>
<feature type="transmembrane region" description="Helical" evidence="1">
    <location>
        <begin position="12"/>
        <end position="37"/>
    </location>
</feature>
<gene>
    <name evidence="2" type="ORF">AAJ76_2000050746</name>
</gene>
<proteinExistence type="predicted"/>
<evidence type="ECO:0000313" key="2">
    <source>
        <dbReference type="EMBL" id="KKO75478.1"/>
    </source>
</evidence>
<protein>
    <submittedName>
        <fullName evidence="2">Uncharacterized protein</fullName>
    </submittedName>
</protein>